<gene>
    <name evidence="3" type="ORF">WJX72_007539</name>
</gene>
<dbReference type="Gene3D" id="3.10.20.90">
    <property type="entry name" value="Phosphatidylinositol 3-kinase Catalytic Subunit, Chain A, domain 1"/>
    <property type="match status" value="1"/>
</dbReference>
<dbReference type="Proteomes" id="UP001489004">
    <property type="component" value="Unassembled WGS sequence"/>
</dbReference>
<feature type="compositionally biased region" description="Basic and acidic residues" evidence="1">
    <location>
        <begin position="182"/>
        <end position="193"/>
    </location>
</feature>
<organism evidence="3 4">
    <name type="scientific">[Myrmecia] bisecta</name>
    <dbReference type="NCBI Taxonomy" id="41462"/>
    <lineage>
        <taxon>Eukaryota</taxon>
        <taxon>Viridiplantae</taxon>
        <taxon>Chlorophyta</taxon>
        <taxon>core chlorophytes</taxon>
        <taxon>Trebouxiophyceae</taxon>
        <taxon>Trebouxiales</taxon>
        <taxon>Trebouxiaceae</taxon>
        <taxon>Myrmecia</taxon>
    </lineage>
</organism>
<evidence type="ECO:0000313" key="4">
    <source>
        <dbReference type="Proteomes" id="UP001489004"/>
    </source>
</evidence>
<comment type="caution">
    <text evidence="3">The sequence shown here is derived from an EMBL/GenBank/DDBJ whole genome shotgun (WGS) entry which is preliminary data.</text>
</comment>
<sequence length="222" mass="24373">MGNPIIRNCNSDPVQLRVRDLDRVEEGGESGDVWVKMKRSQKLKELQRVIASRKSVEVGVLEFSYKGKPIDGSLTPDDLGMQDIDFVEVQTSAEALLDDSLQLFYDSGGLTDAEFRAHQALRSNAMRAPHQPRIDPRSHVDPRSGIVPGSTSVPGSSAAQRLAASTGPQRRLQALLRARDEARALRDSLQRAEQEEEESMDTDEEEAEPDVLPPGPVGDATC</sequence>
<reference evidence="3 4" key="1">
    <citation type="journal article" date="2024" name="Nat. Commun.">
        <title>Phylogenomics reveals the evolutionary origins of lichenization in chlorophyte algae.</title>
        <authorList>
            <person name="Puginier C."/>
            <person name="Libourel C."/>
            <person name="Otte J."/>
            <person name="Skaloud P."/>
            <person name="Haon M."/>
            <person name="Grisel S."/>
            <person name="Petersen M."/>
            <person name="Berrin J.G."/>
            <person name="Delaux P.M."/>
            <person name="Dal Grande F."/>
            <person name="Keller J."/>
        </authorList>
    </citation>
    <scope>NUCLEOTIDE SEQUENCE [LARGE SCALE GENOMIC DNA]</scope>
    <source>
        <strain evidence="3 4">SAG 2043</strain>
    </source>
</reference>
<accession>A0AAW1PK70</accession>
<name>A0AAW1PK70_9CHLO</name>
<evidence type="ECO:0000256" key="1">
    <source>
        <dbReference type="SAM" id="MobiDB-lite"/>
    </source>
</evidence>
<protein>
    <recommendedName>
        <fullName evidence="2">Ubiquitin-like domain-containing protein</fullName>
    </recommendedName>
</protein>
<feature type="compositionally biased region" description="Polar residues" evidence="1">
    <location>
        <begin position="149"/>
        <end position="159"/>
    </location>
</feature>
<feature type="region of interest" description="Disordered" evidence="1">
    <location>
        <begin position="123"/>
        <end position="170"/>
    </location>
</feature>
<feature type="region of interest" description="Disordered" evidence="1">
    <location>
        <begin position="182"/>
        <end position="222"/>
    </location>
</feature>
<dbReference type="CDD" id="cd01763">
    <property type="entry name" value="Ubl_SUMO_like"/>
    <property type="match status" value="1"/>
</dbReference>
<dbReference type="SUPFAM" id="SSF54236">
    <property type="entry name" value="Ubiquitin-like"/>
    <property type="match status" value="1"/>
</dbReference>
<dbReference type="Pfam" id="PF11976">
    <property type="entry name" value="Rad60-SLD"/>
    <property type="match status" value="1"/>
</dbReference>
<dbReference type="PROSITE" id="PS50053">
    <property type="entry name" value="UBIQUITIN_2"/>
    <property type="match status" value="1"/>
</dbReference>
<evidence type="ECO:0000259" key="2">
    <source>
        <dbReference type="PROSITE" id="PS50053"/>
    </source>
</evidence>
<keyword evidence="4" id="KW-1185">Reference proteome</keyword>
<dbReference type="SMART" id="SM00213">
    <property type="entry name" value="UBQ"/>
    <property type="match status" value="1"/>
</dbReference>
<proteinExistence type="predicted"/>
<dbReference type="InterPro" id="IPR022617">
    <property type="entry name" value="Rad60/SUMO-like_dom"/>
</dbReference>
<dbReference type="InterPro" id="IPR000626">
    <property type="entry name" value="Ubiquitin-like_dom"/>
</dbReference>
<feature type="compositionally biased region" description="Acidic residues" evidence="1">
    <location>
        <begin position="194"/>
        <end position="209"/>
    </location>
</feature>
<evidence type="ECO:0000313" key="3">
    <source>
        <dbReference type="EMBL" id="KAK9808993.1"/>
    </source>
</evidence>
<dbReference type="EMBL" id="JALJOR010000011">
    <property type="protein sequence ID" value="KAK9808993.1"/>
    <property type="molecule type" value="Genomic_DNA"/>
</dbReference>
<dbReference type="InterPro" id="IPR029071">
    <property type="entry name" value="Ubiquitin-like_domsf"/>
</dbReference>
<feature type="domain" description="Ubiquitin-like" evidence="2">
    <location>
        <begin position="14"/>
        <end position="89"/>
    </location>
</feature>
<feature type="compositionally biased region" description="Basic and acidic residues" evidence="1">
    <location>
        <begin position="132"/>
        <end position="142"/>
    </location>
</feature>
<dbReference type="AlphaFoldDB" id="A0AAW1PK70"/>